<dbReference type="AlphaFoldDB" id="A0AAV2T2Z7"/>
<name>A0AAV2T2Z7_CALDB</name>
<dbReference type="Gene3D" id="2.20.25.240">
    <property type="match status" value="1"/>
</dbReference>
<accession>A0AAV2T2Z7</accession>
<dbReference type="InterPro" id="IPR007588">
    <property type="entry name" value="Znf_FLYWCH"/>
</dbReference>
<sequence>METAFHSYTQASAIECGMEAVTPESVADGVSTEELDENLCNSNSPHLSDEVSDSNVQKIDATLGENETGSGKLCVLSSFSEKSGDGKWNLVKVRVGFDVTRKGERSLVVDGYKFTKSRDGMGDRVFWRCSRRECKATAVTVADRVEHIRAVHSHQPPVAAEFFADDSIRCEQEVRFNTETVSHRSRVRRRSHPNTVNQSVQKASKTTHTDTLDTIQIFDNLAPAVRPTSVEPLQIVHSNEPRSKTFDQVSPPSETIAGGLTAQTLSAILSHLIEPRSVVEHTSQLAGRKTESSCQSPPSLPSAHPVSVNSFARSYTSISAPGHLNHLPKTDPELLQSQENGLGRSGPSGLDQLAAIATSFAADPTTVASGSPVAEGYHNHNMAPNISKSYQNNQTTNNIHDVLRTSAPTTIGPGNIGFIGRNADGQLVVISSEKFSEILKAQSQSKESSTNESLHFDSSFSRHTPATAISTGGSPIRNTPTVAYPGVLTPHHPPNACSTRPMQSYPNLCGESGFKDGTNLTSSFTQLIPLPRCATSYTPPWSDMSQSLTPSVQEVKPTVRFSTCEGLVYSSGLQPIMVTALQIHDPPAASATEKIVPASSLNFESHFQSSSTGTGHMIQKGMGFSQIADYSGSSNGKSPPNPNIFVHWKKEKMRESVEGDIISISDSDGIIPDEVGLPSACSASHALHPNDLLNERFFARKRTASEPIENGHPPSKSVCYYPGTTVRQQLCNGDRCAVSGERRSSGEYASVVPVHSCSSDPPLGTSIYLDDDNALCSQIQDGILVKVLNTVQQLTAKLDADADPPEVIQNCRAIQACLDTIAALKRARSAACTSPHSPEEVAPSKQRNLSGPSVAVDLGAEAMSASSGRATVLLEHR</sequence>
<comment type="caution">
    <text evidence="7">The sequence shown here is derived from an EMBL/GenBank/DDBJ whole genome shotgun (WGS) entry which is preliminary data.</text>
</comment>
<dbReference type="PROSITE" id="PS50157">
    <property type="entry name" value="ZINC_FINGER_C2H2_2"/>
    <property type="match status" value="1"/>
</dbReference>
<feature type="region of interest" description="Disordered" evidence="5">
    <location>
        <begin position="322"/>
        <end position="349"/>
    </location>
</feature>
<feature type="compositionally biased region" description="Polar residues" evidence="5">
    <location>
        <begin position="193"/>
        <end position="206"/>
    </location>
</feature>
<evidence type="ECO:0000256" key="2">
    <source>
        <dbReference type="ARBA" id="ARBA00022771"/>
    </source>
</evidence>
<protein>
    <recommendedName>
        <fullName evidence="6">C2H2-type domain-containing protein</fullName>
    </recommendedName>
</protein>
<evidence type="ECO:0000256" key="1">
    <source>
        <dbReference type="ARBA" id="ARBA00022723"/>
    </source>
</evidence>
<reference evidence="7" key="1">
    <citation type="submission" date="2024-06" db="EMBL/GenBank/DDBJ databases">
        <authorList>
            <person name="Liu X."/>
            <person name="Lenzi L."/>
            <person name="Haldenby T S."/>
            <person name="Uol C."/>
        </authorList>
    </citation>
    <scope>NUCLEOTIDE SEQUENCE</scope>
</reference>
<keyword evidence="2 4" id="KW-0863">Zinc-finger</keyword>
<evidence type="ECO:0000313" key="7">
    <source>
        <dbReference type="EMBL" id="CAL5131050.1"/>
    </source>
</evidence>
<dbReference type="Pfam" id="PF04500">
    <property type="entry name" value="FLYWCH"/>
    <property type="match status" value="1"/>
</dbReference>
<evidence type="ECO:0000259" key="6">
    <source>
        <dbReference type="PROSITE" id="PS50157"/>
    </source>
</evidence>
<dbReference type="Proteomes" id="UP001497525">
    <property type="component" value="Unassembled WGS sequence"/>
</dbReference>
<feature type="region of interest" description="Disordered" evidence="5">
    <location>
        <begin position="441"/>
        <end position="460"/>
    </location>
</feature>
<organism evidence="7 8">
    <name type="scientific">Calicophoron daubneyi</name>
    <name type="common">Rumen fluke</name>
    <name type="synonym">Paramphistomum daubneyi</name>
    <dbReference type="NCBI Taxonomy" id="300641"/>
    <lineage>
        <taxon>Eukaryota</taxon>
        <taxon>Metazoa</taxon>
        <taxon>Spiralia</taxon>
        <taxon>Lophotrochozoa</taxon>
        <taxon>Platyhelminthes</taxon>
        <taxon>Trematoda</taxon>
        <taxon>Digenea</taxon>
        <taxon>Plagiorchiida</taxon>
        <taxon>Pronocephalata</taxon>
        <taxon>Paramphistomoidea</taxon>
        <taxon>Paramphistomidae</taxon>
        <taxon>Calicophoron</taxon>
    </lineage>
</organism>
<keyword evidence="3" id="KW-0862">Zinc</keyword>
<feature type="region of interest" description="Disordered" evidence="5">
    <location>
        <begin position="280"/>
        <end position="305"/>
    </location>
</feature>
<proteinExistence type="predicted"/>
<feature type="domain" description="C2H2-type" evidence="6">
    <location>
        <begin position="127"/>
        <end position="157"/>
    </location>
</feature>
<gene>
    <name evidence="7" type="ORF">CDAUBV1_LOCUS3239</name>
</gene>
<evidence type="ECO:0000256" key="5">
    <source>
        <dbReference type="SAM" id="MobiDB-lite"/>
    </source>
</evidence>
<keyword evidence="1" id="KW-0479">Metal-binding</keyword>
<evidence type="ECO:0000313" key="8">
    <source>
        <dbReference type="Proteomes" id="UP001497525"/>
    </source>
</evidence>
<dbReference type="EMBL" id="CAXLJL010000079">
    <property type="protein sequence ID" value="CAL5131050.1"/>
    <property type="molecule type" value="Genomic_DNA"/>
</dbReference>
<dbReference type="InterPro" id="IPR013087">
    <property type="entry name" value="Znf_C2H2_type"/>
</dbReference>
<evidence type="ECO:0000256" key="4">
    <source>
        <dbReference type="PROSITE-ProRule" id="PRU00042"/>
    </source>
</evidence>
<dbReference type="GO" id="GO:0008270">
    <property type="term" value="F:zinc ion binding"/>
    <property type="evidence" value="ECO:0007669"/>
    <property type="project" value="UniProtKB-KW"/>
</dbReference>
<evidence type="ECO:0000256" key="3">
    <source>
        <dbReference type="ARBA" id="ARBA00022833"/>
    </source>
</evidence>
<feature type="region of interest" description="Disordered" evidence="5">
    <location>
        <begin position="184"/>
        <end position="207"/>
    </location>
</feature>